<evidence type="ECO:0000313" key="3">
    <source>
        <dbReference type="Proteomes" id="UP001560573"/>
    </source>
</evidence>
<dbReference type="InterPro" id="IPR028973">
    <property type="entry name" value="PhnB-like"/>
</dbReference>
<reference evidence="2 3" key="1">
    <citation type="submission" date="2023-07" db="EMBL/GenBank/DDBJ databases">
        <authorList>
            <person name="Lian W.-H."/>
        </authorList>
    </citation>
    <scope>NUCLEOTIDE SEQUENCE [LARGE SCALE GENOMIC DNA]</scope>
    <source>
        <strain evidence="2 3">SYSU DXS3180</strain>
    </source>
</reference>
<evidence type="ECO:0000259" key="1">
    <source>
        <dbReference type="Pfam" id="PF06983"/>
    </source>
</evidence>
<feature type="domain" description="PhnB-like" evidence="1">
    <location>
        <begin position="8"/>
        <end position="131"/>
    </location>
</feature>
<gene>
    <name evidence="2" type="ORF">QTN47_02050</name>
</gene>
<dbReference type="Proteomes" id="UP001560573">
    <property type="component" value="Unassembled WGS sequence"/>
</dbReference>
<protein>
    <submittedName>
        <fullName evidence="2">VOC family protein</fullName>
    </submittedName>
</protein>
<proteinExistence type="predicted"/>
<dbReference type="PIRSF" id="PIRSF021700">
    <property type="entry name" value="3_dmu_93_MTrfase"/>
    <property type="match status" value="1"/>
</dbReference>
<dbReference type="RefSeq" id="WP_369327647.1">
    <property type="nucleotide sequence ID" value="NZ_JAULBC010000001.1"/>
</dbReference>
<dbReference type="Pfam" id="PF06983">
    <property type="entry name" value="3-dmu-9_3-mt"/>
    <property type="match status" value="1"/>
</dbReference>
<comment type="caution">
    <text evidence="2">The sequence shown here is derived from an EMBL/GenBank/DDBJ whole genome shotgun (WGS) entry which is preliminary data.</text>
</comment>
<organism evidence="2 3">
    <name type="scientific">Danxiaibacter flavus</name>
    <dbReference type="NCBI Taxonomy" id="3049108"/>
    <lineage>
        <taxon>Bacteria</taxon>
        <taxon>Pseudomonadati</taxon>
        <taxon>Bacteroidota</taxon>
        <taxon>Chitinophagia</taxon>
        <taxon>Chitinophagales</taxon>
        <taxon>Chitinophagaceae</taxon>
        <taxon>Danxiaibacter</taxon>
    </lineage>
</organism>
<dbReference type="InterPro" id="IPR009725">
    <property type="entry name" value="3_dmu_93_MTrfase"/>
</dbReference>
<dbReference type="SUPFAM" id="SSF54593">
    <property type="entry name" value="Glyoxalase/Bleomycin resistance protein/Dihydroxybiphenyl dioxygenase"/>
    <property type="match status" value="1"/>
</dbReference>
<keyword evidence="3" id="KW-1185">Reference proteome</keyword>
<dbReference type="InterPro" id="IPR029068">
    <property type="entry name" value="Glyas_Bleomycin-R_OHBP_Dase"/>
</dbReference>
<name>A0ABV3Z9I4_9BACT</name>
<evidence type="ECO:0000313" key="2">
    <source>
        <dbReference type="EMBL" id="MEX6686255.1"/>
    </source>
</evidence>
<sequence length="140" mass="15533">MNPNQTAVYPYLAFNGNCREAMTFYKDCIGGELEIMDFASAPMDTPPEAKNNVMHSRLTKGELTIMASDSMPGQPVTNGSSVSLSVNCASKEEVDTFFNNLSKDGKVTMPAGDTFWGAYFGMLTDKFGIHWMFNYDKPRQ</sequence>
<dbReference type="PANTHER" id="PTHR33990:SF1">
    <property type="entry name" value="PROTEIN YJDN"/>
    <property type="match status" value="1"/>
</dbReference>
<accession>A0ABV3Z9I4</accession>
<dbReference type="EMBL" id="JAULBC010000001">
    <property type="protein sequence ID" value="MEX6686255.1"/>
    <property type="molecule type" value="Genomic_DNA"/>
</dbReference>
<dbReference type="PANTHER" id="PTHR33990">
    <property type="entry name" value="PROTEIN YJDN-RELATED"/>
    <property type="match status" value="1"/>
</dbReference>
<dbReference type="CDD" id="cd06588">
    <property type="entry name" value="PhnB_like"/>
    <property type="match status" value="1"/>
</dbReference>
<dbReference type="Gene3D" id="3.10.180.10">
    <property type="entry name" value="2,3-Dihydroxybiphenyl 1,2-Dioxygenase, domain 1"/>
    <property type="match status" value="1"/>
</dbReference>